<dbReference type="Pfam" id="PF00041">
    <property type="entry name" value="fn3"/>
    <property type="match status" value="1"/>
</dbReference>
<evidence type="ECO:0000256" key="1">
    <source>
        <dbReference type="ARBA" id="ARBA00004196"/>
    </source>
</evidence>
<dbReference type="InterPro" id="IPR013783">
    <property type="entry name" value="Ig-like_fold"/>
</dbReference>
<dbReference type="InterPro" id="IPR042229">
    <property type="entry name" value="Listeria/Bacterioides_rpt_sf"/>
</dbReference>
<accession>R2RZU0</accession>
<dbReference type="eggNOG" id="COG4886">
    <property type="taxonomic scope" value="Bacteria"/>
</dbReference>
<comment type="caution">
    <text evidence="5">The sequence shown here is derived from an EMBL/GenBank/DDBJ whole genome shotgun (WGS) entry which is preliminary data.</text>
</comment>
<feature type="compositionally biased region" description="Basic and acidic residues" evidence="2">
    <location>
        <begin position="1580"/>
        <end position="1590"/>
    </location>
</feature>
<keyword evidence="3" id="KW-0812">Transmembrane</keyword>
<dbReference type="SUPFAM" id="SSF69318">
    <property type="entry name" value="Integrin alpha N-terminal domain"/>
    <property type="match status" value="1"/>
</dbReference>
<evidence type="ECO:0000313" key="6">
    <source>
        <dbReference type="Proteomes" id="UP000013777"/>
    </source>
</evidence>
<dbReference type="GO" id="GO:0030313">
    <property type="term" value="C:cell envelope"/>
    <property type="evidence" value="ECO:0007669"/>
    <property type="project" value="UniProtKB-SubCell"/>
</dbReference>
<dbReference type="SUPFAM" id="SSF49265">
    <property type="entry name" value="Fibronectin type III"/>
    <property type="match status" value="1"/>
</dbReference>
<feature type="transmembrane region" description="Helical" evidence="3">
    <location>
        <begin position="1608"/>
        <end position="1628"/>
    </location>
</feature>
<dbReference type="InterPro" id="IPR013378">
    <property type="entry name" value="InlB-like_B-rpt"/>
</dbReference>
<gene>
    <name evidence="5" type="ORF">UAS_01759</name>
</gene>
<feature type="compositionally biased region" description="Polar residues" evidence="2">
    <location>
        <begin position="1592"/>
        <end position="1603"/>
    </location>
</feature>
<feature type="domain" description="Fibronectin type-III" evidence="4">
    <location>
        <begin position="1034"/>
        <end position="1124"/>
    </location>
</feature>
<dbReference type="HOGENOM" id="CLU_243021_0_0_9"/>
<dbReference type="Gene3D" id="2.60.40.10">
    <property type="entry name" value="Immunoglobulins"/>
    <property type="match status" value="1"/>
</dbReference>
<dbReference type="Proteomes" id="UP000013777">
    <property type="component" value="Unassembled WGS sequence"/>
</dbReference>
<dbReference type="Pfam" id="PF09479">
    <property type="entry name" value="Flg_new"/>
    <property type="match status" value="1"/>
</dbReference>
<dbReference type="OrthoDB" id="2195281at2"/>
<keyword evidence="6" id="KW-1185">Reference proteome</keyword>
<dbReference type="Gene3D" id="2.60.40.4270">
    <property type="entry name" value="Listeria-Bacteroides repeat domain"/>
    <property type="match status" value="1"/>
</dbReference>
<dbReference type="NCBIfam" id="TIGR01167">
    <property type="entry name" value="LPXTG_anchor"/>
    <property type="match status" value="1"/>
</dbReference>
<keyword evidence="3" id="KW-0472">Membrane</keyword>
<evidence type="ECO:0000256" key="3">
    <source>
        <dbReference type="SAM" id="Phobius"/>
    </source>
</evidence>
<dbReference type="SMART" id="SM00060">
    <property type="entry name" value="FN3"/>
    <property type="match status" value="1"/>
</dbReference>
<protein>
    <submittedName>
        <fullName evidence="5">LPXTG-domain-containing protein cell wall anchor domain</fullName>
    </submittedName>
</protein>
<evidence type="ECO:0000313" key="5">
    <source>
        <dbReference type="EMBL" id="EOH86066.1"/>
    </source>
</evidence>
<evidence type="ECO:0000256" key="2">
    <source>
        <dbReference type="SAM" id="MobiDB-lite"/>
    </source>
</evidence>
<dbReference type="InterPro" id="IPR036116">
    <property type="entry name" value="FN3_sf"/>
</dbReference>
<evidence type="ECO:0000259" key="4">
    <source>
        <dbReference type="PROSITE" id="PS50853"/>
    </source>
</evidence>
<comment type="subcellular location">
    <subcellularLocation>
        <location evidence="1">Cell envelope</location>
    </subcellularLocation>
</comment>
<dbReference type="InterPro" id="IPR028994">
    <property type="entry name" value="Integrin_alpha_N"/>
</dbReference>
<organism evidence="5 6">
    <name type="scientific">Enterococcus asini ATCC 700915</name>
    <dbReference type="NCBI Taxonomy" id="1158606"/>
    <lineage>
        <taxon>Bacteria</taxon>
        <taxon>Bacillati</taxon>
        <taxon>Bacillota</taxon>
        <taxon>Bacilli</taxon>
        <taxon>Lactobacillales</taxon>
        <taxon>Enterococcaceae</taxon>
        <taxon>Enterococcus</taxon>
    </lineage>
</organism>
<dbReference type="EMBL" id="AJAP01000016">
    <property type="protein sequence ID" value="EOH86066.1"/>
    <property type="molecule type" value="Genomic_DNA"/>
</dbReference>
<proteinExistence type="predicted"/>
<feature type="region of interest" description="Disordered" evidence="2">
    <location>
        <begin position="1547"/>
        <end position="1603"/>
    </location>
</feature>
<sequence>MGGFMKKIVLGGLVGLVGIGGNILFSLGEKQVVAAENNEVTDEIYDNFDLDLNPPEAFTDEDVAENAPLSGYQTSSLSELYVSWMNMDEQHFEGRSRFLETQPASLEKTASLKLVNESQWPNAKGLGDWTHVDFMNENFEYQFNNGISFKGEKDAPPLVLQNFIGAGKYNDIENNPQYNDTTEYSKMMFQVFRRNKYTSNYSLARYDGGGVSRHKIHLADSKTTAKKNDMENVDSDRVSGLNAMTAGDFNGDGVEEVAVYLPSTCGETGHYQGPTILFVGYKKDRGFVELTEKDGLPPIKLASLGGNKAQNLFGSEATALAWNQLPLVQLTTSSLAKNPQDGKDFTTNADDLVISLSASPDRNVDVDVEGSWLSIHSIYKQGEKQKKMAEVYATQFHGMQFTSAEEGDLNGDTVKELLVGGTNKDGNKNLIQLISYEKNSVASKGKEWGYQSIFNNSVGGAKEIATHTVGDVGKTKKILNLKQPIPLAVGNYHQNTLRESAFIGGRIVDINPGTLGVDEQKSQAVIFKEASFMSDPATGQLQLVANQKDSQNLTNPYIRSAYFMRISAKEPREQLVTVIGRRASSISDSLGITFSWEKDGKMHTNYENESLIKAGDRNGNGTFLTAVPIDIDEDQLQYSYEGKECSWSKPQIAAIVQANPYWKELSRHADASPMGTTDFVMTSGSGKGTKGSWNAGVKADASTTVGIKTNFIIAEADFSMSINAELLAQYIGESSKMQTKIESRRFSFPAEDSVVMLSQPVVTYRYKFIVPDELKTKDSDPTEEELVIPVQHPATYSGLSLKSYHGAQKKANELLEEKEHYPEIDMNQVLGVSNYETGDPTTYQRIGGESAIPVQTKDKKKTAFHDANQEILVNNNGKSDQYSLKISNEQADSHGFNIQLALGAKFHFESQEGIFVKFVQKVDLGVALQGGYSQLWTDMSFDETEFDFNYPSLYSPDEAIFQETTVGKSKIEDYFFTVKPAVWRTSVVNNGLSEAEKQDQLDAGGEALDDHPIVLGHLVKTNADSDVDSFAPKPPTKFHVKHVATTAVQLAWTKEVGQRQGTEYELFQQVGDQYKLIGKTSDDHYSVADLKPGQEYRFKIRSVSYDANNNKKCSPLQPIATEANQLDGALVVKILTDNSVMELNEFENVLASVGEKLELVGSLKDTSVTDVDFDWNYYQEASDSYNGSWVAIEEKAAPDLEALLPYQTKGNLTFEKLRQLDSGRYRLKAVAKDNSDFAFTSLKLNVTEEGLRKALVDPNQPVVSLENQEEEPGQVIAIEDENEGYYLNNRQEVTVKGQLSKEGTHGEMAFYLYDEVGREVLQTERIPVINQSATYKIADFPEGGVNVVAVYFDETTPDGTASIARPVYDQEITELLSFEPVKSEVKEVQNQEVQTYAVNYRLNGGTNHPDNPTSQDPKVGLDLQEPMRLGYKFLGWYYQDENAEFTKDATDRLVGYEKDLVLEAKWEIKNFNIFYQSGLWKNPESNPRTFTIEQLKVAALKIQRPIFKNQLIGEWFADFQTTERFKNLSTAQLGNVFLHTEEVALDEPVNPAEPKPEPEPEAVTPDEKESSEPAVNPNSPEKDKESEEKNQVAGTQTSRKNLPKTNTVVENMLLLGIGFILLAVVLFWKSRKQKQ</sequence>
<dbReference type="CDD" id="cd00063">
    <property type="entry name" value="FN3"/>
    <property type="match status" value="1"/>
</dbReference>
<dbReference type="STRING" id="57732.RU94_GL002024"/>
<dbReference type="PROSITE" id="PS50853">
    <property type="entry name" value="FN3"/>
    <property type="match status" value="1"/>
</dbReference>
<keyword evidence="3" id="KW-1133">Transmembrane helix</keyword>
<dbReference type="InterPro" id="IPR003961">
    <property type="entry name" value="FN3_dom"/>
</dbReference>
<reference evidence="5 6" key="1">
    <citation type="submission" date="2013-02" db="EMBL/GenBank/DDBJ databases">
        <title>The Genome Sequence of Enterococcus asini ATCC_700915.</title>
        <authorList>
            <consortium name="The Broad Institute Genome Sequencing Platform"/>
            <consortium name="The Broad Institute Genome Sequencing Center for Infectious Disease"/>
            <person name="Earl A.M."/>
            <person name="Gilmore M.S."/>
            <person name="Lebreton F."/>
            <person name="Walker B."/>
            <person name="Young S.K."/>
            <person name="Zeng Q."/>
            <person name="Gargeya S."/>
            <person name="Fitzgerald M."/>
            <person name="Haas B."/>
            <person name="Abouelleil A."/>
            <person name="Alvarado L."/>
            <person name="Arachchi H.M."/>
            <person name="Berlin A.M."/>
            <person name="Chapman S.B."/>
            <person name="Dewar J."/>
            <person name="Goldberg J."/>
            <person name="Griggs A."/>
            <person name="Gujja S."/>
            <person name="Hansen M."/>
            <person name="Howarth C."/>
            <person name="Imamovic A."/>
            <person name="Larimer J."/>
            <person name="McCowan C."/>
            <person name="Murphy C."/>
            <person name="Neiman D."/>
            <person name="Pearson M."/>
            <person name="Priest M."/>
            <person name="Roberts A."/>
            <person name="Saif S."/>
            <person name="Shea T."/>
            <person name="Sisk P."/>
            <person name="Sykes S."/>
            <person name="Wortman J."/>
            <person name="Nusbaum C."/>
            <person name="Birren B."/>
        </authorList>
    </citation>
    <scope>NUCLEOTIDE SEQUENCE [LARGE SCALE GENOMIC DNA]</scope>
    <source>
        <strain evidence="5 6">ATCC 700915</strain>
    </source>
</reference>
<dbReference type="PATRIC" id="fig|1158606.3.peg.1710"/>
<name>R2RZU0_9ENTE</name>